<name>A0A1G6QGX3_9FIRM</name>
<dbReference type="RefSeq" id="WP_133530895.1">
    <property type="nucleotide sequence ID" value="NZ_FMYT01000018.1"/>
</dbReference>
<dbReference type="Proteomes" id="UP000324896">
    <property type="component" value="Unassembled WGS sequence"/>
</dbReference>
<proteinExistence type="predicted"/>
<dbReference type="EMBL" id="FMYT01000018">
    <property type="protein sequence ID" value="SDC91732.1"/>
    <property type="molecule type" value="Genomic_DNA"/>
</dbReference>
<evidence type="ECO:0000313" key="1">
    <source>
        <dbReference type="EMBL" id="SDC91732.1"/>
    </source>
</evidence>
<organism evidence="1 2">
    <name type="scientific">Halanaerobium congolense</name>
    <dbReference type="NCBI Taxonomy" id="54121"/>
    <lineage>
        <taxon>Bacteria</taxon>
        <taxon>Bacillati</taxon>
        <taxon>Bacillota</taxon>
        <taxon>Clostridia</taxon>
        <taxon>Halanaerobiales</taxon>
        <taxon>Halanaerobiaceae</taxon>
        <taxon>Halanaerobium</taxon>
    </lineage>
</organism>
<sequence>MFIDMDEYNDGKTALVDIEIDQGSKIHRSFLSNDGKIIAYEMIAENYPAWALIVFESIFEYYNEIKEVDWIISEIKISMLDTIKELLVKGLN</sequence>
<evidence type="ECO:0000313" key="2">
    <source>
        <dbReference type="Proteomes" id="UP000324896"/>
    </source>
</evidence>
<protein>
    <submittedName>
        <fullName evidence="1">Uncharacterized protein</fullName>
    </submittedName>
</protein>
<accession>A0A1G6QGX3</accession>
<gene>
    <name evidence="1" type="ORF">SAMN04488597_11826</name>
</gene>
<dbReference type="AlphaFoldDB" id="A0A1G6QGX3"/>
<reference evidence="1 2" key="1">
    <citation type="submission" date="2016-10" db="EMBL/GenBank/DDBJ databases">
        <authorList>
            <person name="Varghese N."/>
            <person name="Submissions S."/>
        </authorList>
    </citation>
    <scope>NUCLEOTIDE SEQUENCE [LARGE SCALE GENOMIC DNA]</scope>
    <source>
        <strain evidence="1 2">WG10</strain>
    </source>
</reference>